<dbReference type="Proteomes" id="UP000238206">
    <property type="component" value="Unassembled WGS sequence"/>
</dbReference>
<dbReference type="AlphaFoldDB" id="A0A2S8HZI8"/>
<dbReference type="EMBL" id="PUIQ01000103">
    <property type="protein sequence ID" value="PQP07838.1"/>
    <property type="molecule type" value="Genomic_DNA"/>
</dbReference>
<accession>A0A2S8HZI8</accession>
<sequence>MTIMPSVKSAGYHVFGVCCPQDFSLLVDYLVDDPAACEARLLQCIHGSCDPGLLNWPARDQVSAEDVFEIECVFSVTDAQEAVAFWRAYFRALGETVIDSAHLRDRLTD</sequence>
<name>A0A2S8HZI8_BURCE</name>
<organism evidence="1 2">
    <name type="scientific">Burkholderia cepacia</name>
    <name type="common">Pseudomonas cepacia</name>
    <dbReference type="NCBI Taxonomy" id="292"/>
    <lineage>
        <taxon>Bacteria</taxon>
        <taxon>Pseudomonadati</taxon>
        <taxon>Pseudomonadota</taxon>
        <taxon>Betaproteobacteria</taxon>
        <taxon>Burkholderiales</taxon>
        <taxon>Burkholderiaceae</taxon>
        <taxon>Burkholderia</taxon>
        <taxon>Burkholderia cepacia complex</taxon>
    </lineage>
</organism>
<proteinExistence type="predicted"/>
<evidence type="ECO:0000313" key="2">
    <source>
        <dbReference type="Proteomes" id="UP000238206"/>
    </source>
</evidence>
<gene>
    <name evidence="1" type="ORF">C5615_37255</name>
</gene>
<protein>
    <submittedName>
        <fullName evidence="1">Uncharacterized protein</fullName>
    </submittedName>
</protein>
<evidence type="ECO:0000313" key="1">
    <source>
        <dbReference type="EMBL" id="PQP07838.1"/>
    </source>
</evidence>
<reference evidence="1 2" key="1">
    <citation type="submission" date="2018-02" db="EMBL/GenBank/DDBJ databases">
        <title>Draft genome sequencing of Burkholderia cepacia Y14-15.</title>
        <authorList>
            <person name="Zheng B.-X."/>
        </authorList>
    </citation>
    <scope>NUCLEOTIDE SEQUENCE [LARGE SCALE GENOMIC DNA]</scope>
    <source>
        <strain evidence="1 2">Y14-15</strain>
    </source>
</reference>
<comment type="caution">
    <text evidence="1">The sequence shown here is derived from an EMBL/GenBank/DDBJ whole genome shotgun (WGS) entry which is preliminary data.</text>
</comment>